<dbReference type="InterPro" id="IPR007831">
    <property type="entry name" value="T2SS_GspE_N"/>
</dbReference>
<evidence type="ECO:0000256" key="1">
    <source>
        <dbReference type="ARBA" id="ARBA00006611"/>
    </source>
</evidence>
<protein>
    <recommendedName>
        <fullName evidence="5">AAA+ ATPase domain-containing protein</fullName>
    </recommendedName>
</protein>
<comment type="caution">
    <text evidence="6">The sequence shown here is derived from an EMBL/GenBank/DDBJ whole genome shotgun (WGS) entry which is preliminary data.</text>
</comment>
<comment type="similarity">
    <text evidence="1">Belongs to the GSP E family.</text>
</comment>
<sequence length="612" mass="67324">MDLLELLQQNGSIDSALVPQLRAEIGKAGNDEEKVLIAAGVPIANILKVKGDYYGVPSKEMAEKTVPFKVLSYIPEESARHYRIVPLSITDGALEIGVTDPDNLEARDALTFISAKLGMPYKLFLISNVDFEAVLAQYKGLSGEVGKALSDIDIESERETETSSKNSRAIAIDENEITDTAESISEGAPVTKIVATILEHAVEQRASDIHVEALAEQTRVRFRIDGVLQTNLTLPSKVHPAVVARIKVLSNMRLDEKRKPQDGRFSARIENQKTDFRVSTFPTYYGEKVVMRILGSAAQELRLDSLRLSDRNLELVRAAIKKPYGMILISGPTGSGKSTTLYSILNEVDRDHQNVLSLEDPVEYTIPGVSQSQVRPEIGYTFANGLRTTLRQDPNIIMVGEIRDAETANLAVQAALTGHLVLSTIHTNNAIGIIPRLLDMGVEPYLIPPVLILGMAQRLTKTLCKGTGRKVKADVSMQQMLKDEFNDLAPEYKKNLPDLTEFYRIDPTPECPTGTKGRVAVMEMFDMNPELEKAILENKPEDDLLKIVRKNGMITIKEDAIIKSANGIIPFEEVNMLGGTFDLDDEAQPVAPEKEPEAAEGVDDGPGKQVEI</sequence>
<dbReference type="GO" id="GO:0016887">
    <property type="term" value="F:ATP hydrolysis activity"/>
    <property type="evidence" value="ECO:0007669"/>
    <property type="project" value="TreeGrafter"/>
</dbReference>
<evidence type="ECO:0000256" key="2">
    <source>
        <dbReference type="ARBA" id="ARBA00022741"/>
    </source>
</evidence>
<dbReference type="InterPro" id="IPR037257">
    <property type="entry name" value="T2SS_E_N_sf"/>
</dbReference>
<dbReference type="EMBL" id="MEXB01000012">
    <property type="protein sequence ID" value="OGC88115.1"/>
    <property type="molecule type" value="Genomic_DNA"/>
</dbReference>
<dbReference type="GO" id="GO:0005524">
    <property type="term" value="F:ATP binding"/>
    <property type="evidence" value="ECO:0007669"/>
    <property type="project" value="UniProtKB-KW"/>
</dbReference>
<name>A0A1F4Y2B2_9BACT</name>
<dbReference type="InterPro" id="IPR001482">
    <property type="entry name" value="T2SS/T4SS_dom"/>
</dbReference>
<keyword evidence="3" id="KW-0067">ATP-binding</keyword>
<dbReference type="Gene3D" id="3.40.50.300">
    <property type="entry name" value="P-loop containing nucleotide triphosphate hydrolases"/>
    <property type="match status" value="1"/>
</dbReference>
<evidence type="ECO:0000313" key="7">
    <source>
        <dbReference type="Proteomes" id="UP000176568"/>
    </source>
</evidence>
<dbReference type="PANTHER" id="PTHR30258">
    <property type="entry name" value="TYPE II SECRETION SYSTEM PROTEIN GSPE-RELATED"/>
    <property type="match status" value="1"/>
</dbReference>
<dbReference type="InterPro" id="IPR027417">
    <property type="entry name" value="P-loop_NTPase"/>
</dbReference>
<dbReference type="PANTHER" id="PTHR30258:SF3">
    <property type="entry name" value="SLL1921 PROTEIN"/>
    <property type="match status" value="1"/>
</dbReference>
<keyword evidence="2" id="KW-0547">Nucleotide-binding</keyword>
<dbReference type="Pfam" id="PF05157">
    <property type="entry name" value="MshEN"/>
    <property type="match status" value="1"/>
</dbReference>
<evidence type="ECO:0000259" key="5">
    <source>
        <dbReference type="SMART" id="SM00382"/>
    </source>
</evidence>
<organism evidence="6 7">
    <name type="scientific">Candidatus Adlerbacteria bacterium RIFOXYC1_FULL_48_26</name>
    <dbReference type="NCBI Taxonomy" id="1797247"/>
    <lineage>
        <taxon>Bacteria</taxon>
        <taxon>Candidatus Adleribacteriota</taxon>
    </lineage>
</organism>
<evidence type="ECO:0000256" key="3">
    <source>
        <dbReference type="ARBA" id="ARBA00022840"/>
    </source>
</evidence>
<evidence type="ECO:0000313" key="6">
    <source>
        <dbReference type="EMBL" id="OGC88115.1"/>
    </source>
</evidence>
<dbReference type="InterPro" id="IPR003593">
    <property type="entry name" value="AAA+_ATPase"/>
</dbReference>
<evidence type="ECO:0000256" key="4">
    <source>
        <dbReference type="SAM" id="MobiDB-lite"/>
    </source>
</evidence>
<dbReference type="Proteomes" id="UP000176568">
    <property type="component" value="Unassembled WGS sequence"/>
</dbReference>
<proteinExistence type="inferred from homology"/>
<dbReference type="SMART" id="SM00382">
    <property type="entry name" value="AAA"/>
    <property type="match status" value="1"/>
</dbReference>
<gene>
    <name evidence="6" type="ORF">A2419_01435</name>
</gene>
<dbReference type="SUPFAM" id="SSF52540">
    <property type="entry name" value="P-loop containing nucleoside triphosphate hydrolases"/>
    <property type="match status" value="1"/>
</dbReference>
<dbReference type="Gene3D" id="3.30.300.160">
    <property type="entry name" value="Type II secretion system, protein E, N-terminal domain"/>
    <property type="match status" value="1"/>
</dbReference>
<dbReference type="CDD" id="cd01129">
    <property type="entry name" value="PulE-GspE-like"/>
    <property type="match status" value="1"/>
</dbReference>
<feature type="domain" description="AAA+ ATPase" evidence="5">
    <location>
        <begin position="323"/>
        <end position="444"/>
    </location>
</feature>
<reference evidence="6 7" key="1">
    <citation type="journal article" date="2016" name="Nat. Commun.">
        <title>Thousands of microbial genomes shed light on interconnected biogeochemical processes in an aquifer system.</title>
        <authorList>
            <person name="Anantharaman K."/>
            <person name="Brown C.T."/>
            <person name="Hug L.A."/>
            <person name="Sharon I."/>
            <person name="Castelle C.J."/>
            <person name="Probst A.J."/>
            <person name="Thomas B.C."/>
            <person name="Singh A."/>
            <person name="Wilkins M.J."/>
            <person name="Karaoz U."/>
            <person name="Brodie E.L."/>
            <person name="Williams K.H."/>
            <person name="Hubbard S.S."/>
            <person name="Banfield J.F."/>
        </authorList>
    </citation>
    <scope>NUCLEOTIDE SEQUENCE [LARGE SCALE GENOMIC DNA]</scope>
</reference>
<dbReference type="Gene3D" id="3.30.450.90">
    <property type="match status" value="1"/>
</dbReference>
<feature type="region of interest" description="Disordered" evidence="4">
    <location>
        <begin position="582"/>
        <end position="612"/>
    </location>
</feature>
<dbReference type="Pfam" id="PF00437">
    <property type="entry name" value="T2SSE"/>
    <property type="match status" value="1"/>
</dbReference>
<dbReference type="GO" id="GO:0005886">
    <property type="term" value="C:plasma membrane"/>
    <property type="evidence" value="ECO:0007669"/>
    <property type="project" value="TreeGrafter"/>
</dbReference>
<accession>A0A1F4Y2B2</accession>
<dbReference type="STRING" id="1797247.A2419_01435"/>
<dbReference type="SUPFAM" id="SSF160246">
    <property type="entry name" value="EspE N-terminal domain-like"/>
    <property type="match status" value="1"/>
</dbReference>
<dbReference type="AlphaFoldDB" id="A0A1F4Y2B2"/>